<evidence type="ECO:0000313" key="3">
    <source>
        <dbReference type="Proteomes" id="UP000758155"/>
    </source>
</evidence>
<reference evidence="2" key="1">
    <citation type="submission" date="2019-04" db="EMBL/GenBank/DDBJ databases">
        <title>Sequencing of skin fungus with MAO and IRED activity.</title>
        <authorList>
            <person name="Marsaioli A.J."/>
            <person name="Bonatto J.M.C."/>
            <person name="Reis Junior O."/>
        </authorList>
    </citation>
    <scope>NUCLEOTIDE SEQUENCE</scope>
    <source>
        <strain evidence="2">28M1</strain>
    </source>
</reference>
<dbReference type="Proteomes" id="UP000758155">
    <property type="component" value="Unassembled WGS sequence"/>
</dbReference>
<dbReference type="GO" id="GO:0016567">
    <property type="term" value="P:protein ubiquitination"/>
    <property type="evidence" value="ECO:0007669"/>
    <property type="project" value="InterPro"/>
</dbReference>
<protein>
    <recommendedName>
        <fullName evidence="4">RING-type domain-containing protein</fullName>
    </recommendedName>
</protein>
<accession>A0A9P4WNP6</accession>
<evidence type="ECO:0000256" key="1">
    <source>
        <dbReference type="SAM" id="MobiDB-lite"/>
    </source>
</evidence>
<dbReference type="Gene3D" id="1.20.120.1750">
    <property type="match status" value="1"/>
</dbReference>
<evidence type="ECO:0008006" key="4">
    <source>
        <dbReference type="Google" id="ProtNLM"/>
    </source>
</evidence>
<dbReference type="InterPro" id="IPR031127">
    <property type="entry name" value="E3_UB_ligase_RBR"/>
</dbReference>
<dbReference type="EMBL" id="SWKV01000043">
    <property type="protein sequence ID" value="KAF3037346.1"/>
    <property type="molecule type" value="Genomic_DNA"/>
</dbReference>
<dbReference type="OrthoDB" id="9977870at2759"/>
<keyword evidence="3" id="KW-1185">Reference proteome</keyword>
<dbReference type="PANTHER" id="PTHR11685">
    <property type="entry name" value="RBR FAMILY RING FINGER AND IBR DOMAIN-CONTAINING"/>
    <property type="match status" value="1"/>
</dbReference>
<dbReference type="AlphaFoldDB" id="A0A9P4WNP6"/>
<organism evidence="2 3">
    <name type="scientific">Didymella heteroderae</name>
    <dbReference type="NCBI Taxonomy" id="1769908"/>
    <lineage>
        <taxon>Eukaryota</taxon>
        <taxon>Fungi</taxon>
        <taxon>Dikarya</taxon>
        <taxon>Ascomycota</taxon>
        <taxon>Pezizomycotina</taxon>
        <taxon>Dothideomycetes</taxon>
        <taxon>Pleosporomycetidae</taxon>
        <taxon>Pleosporales</taxon>
        <taxon>Pleosporineae</taxon>
        <taxon>Didymellaceae</taxon>
        <taxon>Didymella</taxon>
    </lineage>
</organism>
<proteinExistence type="predicted"/>
<dbReference type="GO" id="GO:0004842">
    <property type="term" value="F:ubiquitin-protein transferase activity"/>
    <property type="evidence" value="ECO:0007669"/>
    <property type="project" value="InterPro"/>
</dbReference>
<feature type="region of interest" description="Disordered" evidence="1">
    <location>
        <begin position="162"/>
        <end position="200"/>
    </location>
</feature>
<comment type="caution">
    <text evidence="2">The sequence shown here is derived from an EMBL/GenBank/DDBJ whole genome shotgun (WGS) entry which is preliminary data.</text>
</comment>
<dbReference type="SUPFAM" id="SSF57850">
    <property type="entry name" value="RING/U-box"/>
    <property type="match status" value="1"/>
</dbReference>
<sequence>MPPRCCTKEHIPLKHVDRLFDDKFKRLWNQKFEEYTATKNLYCPAKGCGEWIKPSKIKVDMATGRKRECPKDDETARLVQMAKEKGWQRCYNCKAVVELKEGCNHMTCRCSAQFCMVCALPWKTCNCPWFDYSHIPDDDRLNDMRVPYSRHDNGIEVIETTEEPAAPLTRRSSTRTGNRTRHRSERERPREGTLAAHLQSQRHLHPPNIAASSLNRGDTTNVEAYGFGNTGGHHMNDSYQVRPPVITSAAHRPLQSPPRSSYFTSRRVVREAPAPVPVARHVPAPVEAPSSAMAGLSLDGTKRGANRVGTWLSHVKIDPEATNTQAEGVEVDDWRCDGTMIGID</sequence>
<dbReference type="CDD" id="cd22584">
    <property type="entry name" value="Rcat_RBR_unk"/>
    <property type="match status" value="1"/>
</dbReference>
<gene>
    <name evidence="2" type="ORF">E8E12_005621</name>
</gene>
<name>A0A9P4WNP6_9PLEO</name>
<evidence type="ECO:0000313" key="2">
    <source>
        <dbReference type="EMBL" id="KAF3037346.1"/>
    </source>
</evidence>